<protein>
    <submittedName>
        <fullName evidence="3">Putative mediator of rna polymerase ii transcription subunit 26</fullName>
    </submittedName>
</protein>
<organism evidence="3">
    <name type="scientific">Culex tarsalis</name>
    <name type="common">Encephalitis mosquito</name>
    <dbReference type="NCBI Taxonomy" id="7177"/>
    <lineage>
        <taxon>Eukaryota</taxon>
        <taxon>Metazoa</taxon>
        <taxon>Ecdysozoa</taxon>
        <taxon>Arthropoda</taxon>
        <taxon>Hexapoda</taxon>
        <taxon>Insecta</taxon>
        <taxon>Pterygota</taxon>
        <taxon>Neoptera</taxon>
        <taxon>Endopterygota</taxon>
        <taxon>Diptera</taxon>
        <taxon>Nematocera</taxon>
        <taxon>Culicoidea</taxon>
        <taxon>Culicidae</taxon>
        <taxon>Culicinae</taxon>
        <taxon>Culicini</taxon>
        <taxon>Culex</taxon>
        <taxon>Culex</taxon>
    </lineage>
</organism>
<feature type="region of interest" description="Disordered" evidence="2">
    <location>
        <begin position="667"/>
        <end position="707"/>
    </location>
</feature>
<comment type="similarity">
    <text evidence="1">Belongs to the FAM89 family.</text>
</comment>
<sequence>MLTSTRKPGPPVPPRPSAAAVANALAKHRENSPSQQQHISGVHTLKPPHPGRTVVYKSPAFEQQVIKKPQSGDTKEPLGSSKTEVYVGESHGVYNNNVPRPVLPPATTISTNNSSSLENGKLMYTSTCSIIEINSSSSASTSASSSPVSTLQKTPDSKATNLLGIGGGHRNHFNSADEEDDTSICQKQLKNTYNHRHHHQLLDPLDNSSSDGDLIAIKRNSPDVIVISSSSEHDSGTEHNSMDTNSIASSNSLERENNLKNRQESSRTSHLTEIIIGSDGSDLVTNGTSTSTIIEATNHVIRSSSIRLPYRPEPEGGEHVTPSNDTNSNSVIKVTPPSIDPSTLDSKLSEKKVAFHELLISELTAMRSAAAAATGGQSDSISRRQRKPPEHRASPEVSPTGTARIRTADWIEVGDNGKEVVLSSCQISLEDSGLEDEGKHDEDGDDDGGSSGVGDSWDSVKDAEERITMSLPGLPPLPKSLSGFDLAGQQLQSHQQHHHQNHHHHQQHHPPQHQPPAPPQHYQQQQQHLQPPQQHQQQPHPQQQQALPPSLNHHPTNPFIPIGVNLQSVSMASLVSQRGQSPVSSTVSSSSMAATPNSGSGSGGGGGGGGGISQQSGGSSVRKPTTLDTQLAILRREMYGLRQLDLSLLSQLWALNESIQEFRTMLQEQETLSPPSPTPSNSDANSVSSDDDEDDSSNTQTVGGAGGAILTNHHNLIESVAAASVLSSAAAAAQTASSRMRAPPPPPPNRKAPSRPV</sequence>
<feature type="region of interest" description="Disordered" evidence="2">
    <location>
        <begin position="431"/>
        <end position="458"/>
    </location>
</feature>
<feature type="compositionally biased region" description="Low complexity" evidence="2">
    <location>
        <begin position="520"/>
        <end position="549"/>
    </location>
</feature>
<feature type="compositionally biased region" description="Low complexity" evidence="2">
    <location>
        <begin position="728"/>
        <end position="741"/>
    </location>
</feature>
<evidence type="ECO:0000313" key="3">
    <source>
        <dbReference type="EMBL" id="JAV28067.1"/>
    </source>
</evidence>
<dbReference type="EMBL" id="GFDL01006978">
    <property type="protein sequence ID" value="JAV28067.1"/>
    <property type="molecule type" value="Transcribed_RNA"/>
</dbReference>
<feature type="region of interest" description="Disordered" evidence="2">
    <location>
        <begin position="136"/>
        <end position="182"/>
    </location>
</feature>
<feature type="compositionally biased region" description="Low complexity" evidence="2">
    <location>
        <begin position="581"/>
        <end position="599"/>
    </location>
</feature>
<feature type="compositionally biased region" description="Low complexity" evidence="2">
    <location>
        <begin position="679"/>
        <end position="688"/>
    </location>
</feature>
<feature type="compositionally biased region" description="Polar residues" evidence="2">
    <location>
        <begin position="321"/>
        <end position="332"/>
    </location>
</feature>
<dbReference type="AlphaFoldDB" id="A0A1Q3FKF8"/>
<feature type="compositionally biased region" description="Pro residues" evidence="2">
    <location>
        <begin position="742"/>
        <end position="757"/>
    </location>
</feature>
<feature type="region of interest" description="Disordered" evidence="2">
    <location>
        <begin position="728"/>
        <end position="757"/>
    </location>
</feature>
<dbReference type="PANTHER" id="PTHR46949:SF1">
    <property type="entry name" value="AT07979P2"/>
    <property type="match status" value="1"/>
</dbReference>
<feature type="compositionally biased region" description="Gly residues" evidence="2">
    <location>
        <begin position="600"/>
        <end position="612"/>
    </location>
</feature>
<feature type="compositionally biased region" description="Polar residues" evidence="2">
    <location>
        <begin position="242"/>
        <end position="252"/>
    </location>
</feature>
<feature type="region of interest" description="Disordered" evidence="2">
    <location>
        <begin position="308"/>
        <end position="345"/>
    </location>
</feature>
<evidence type="ECO:0000256" key="2">
    <source>
        <dbReference type="SAM" id="MobiDB-lite"/>
    </source>
</evidence>
<accession>A0A1Q3FKF8</accession>
<dbReference type="InterPro" id="IPR039499">
    <property type="entry name" value="LURA1/LRA25"/>
</dbReference>
<feature type="region of interest" description="Disordered" evidence="2">
    <location>
        <begin position="1"/>
        <end position="80"/>
    </location>
</feature>
<feature type="region of interest" description="Disordered" evidence="2">
    <location>
        <begin position="230"/>
        <end position="269"/>
    </location>
</feature>
<feature type="compositionally biased region" description="Low complexity" evidence="2">
    <location>
        <begin position="136"/>
        <end position="150"/>
    </location>
</feature>
<feature type="region of interest" description="Disordered" evidence="2">
    <location>
        <begin position="580"/>
        <end position="624"/>
    </location>
</feature>
<feature type="compositionally biased region" description="Basic and acidic residues" evidence="2">
    <location>
        <begin position="231"/>
        <end position="241"/>
    </location>
</feature>
<feature type="region of interest" description="Disordered" evidence="2">
    <location>
        <begin position="489"/>
        <end position="562"/>
    </location>
</feature>
<dbReference type="Pfam" id="PF14854">
    <property type="entry name" value="LURAP"/>
    <property type="match status" value="1"/>
</dbReference>
<dbReference type="PANTHER" id="PTHR46949">
    <property type="entry name" value="LEUCINE REPEAT ADAPTER PROTEIN 25"/>
    <property type="match status" value="1"/>
</dbReference>
<evidence type="ECO:0000256" key="1">
    <source>
        <dbReference type="ARBA" id="ARBA00038125"/>
    </source>
</evidence>
<proteinExistence type="inferred from homology"/>
<feature type="compositionally biased region" description="Basic residues" evidence="2">
    <location>
        <begin position="495"/>
        <end position="511"/>
    </location>
</feature>
<feature type="compositionally biased region" description="Basic and acidic residues" evidence="2">
    <location>
        <begin position="253"/>
        <end position="267"/>
    </location>
</feature>
<dbReference type="SUPFAM" id="SSF81995">
    <property type="entry name" value="beta-sandwich domain of Sec23/24"/>
    <property type="match status" value="1"/>
</dbReference>
<reference evidence="3" key="1">
    <citation type="submission" date="2017-01" db="EMBL/GenBank/DDBJ databases">
        <title>A deep insight into the sialotranscriptome of adult male and female Cluex tarsalis mosquitoes.</title>
        <authorList>
            <person name="Ribeiro J.M."/>
            <person name="Moreira F."/>
            <person name="Bernard K.A."/>
            <person name="Calvo E."/>
        </authorList>
    </citation>
    <scope>NUCLEOTIDE SEQUENCE</scope>
    <source>
        <strain evidence="3">Kern County</strain>
        <tissue evidence="3">Salivary glands</tissue>
    </source>
</reference>
<feature type="region of interest" description="Disordered" evidence="2">
    <location>
        <begin position="370"/>
        <end position="404"/>
    </location>
</feature>
<feature type="compositionally biased region" description="Polar residues" evidence="2">
    <location>
        <begin position="151"/>
        <end position="160"/>
    </location>
</feature>
<name>A0A1Q3FKF8_CULTA</name>